<reference evidence="2 4" key="1">
    <citation type="submission" date="2020-06" db="EMBL/GenBank/DDBJ databases">
        <title>Anoxygenic phototrophic Chloroflexota member uses a Type I reaction center.</title>
        <authorList>
            <person name="Tsuji J.M."/>
            <person name="Shaw N.A."/>
            <person name="Nagashima S."/>
            <person name="Venkiteswaran J."/>
            <person name="Schiff S.L."/>
            <person name="Hanada S."/>
            <person name="Tank M."/>
            <person name="Neufeld J.D."/>
        </authorList>
    </citation>
    <scope>NUCLEOTIDE SEQUENCE [LARGE SCALE GENOMIC DNA]</scope>
    <source>
        <strain evidence="2">L227-S17</strain>
    </source>
</reference>
<name>A0A8T7LZD4_9CHLR</name>
<organism evidence="2 4">
    <name type="scientific">Candidatus Chlorohelix allophototropha</name>
    <dbReference type="NCBI Taxonomy" id="3003348"/>
    <lineage>
        <taxon>Bacteria</taxon>
        <taxon>Bacillati</taxon>
        <taxon>Chloroflexota</taxon>
        <taxon>Chloroflexia</taxon>
        <taxon>Candidatus Chloroheliales</taxon>
        <taxon>Candidatus Chloroheliaceae</taxon>
        <taxon>Candidatus Chlorohelix</taxon>
    </lineage>
</organism>
<accession>A0A8T7LZD4</accession>
<evidence type="ECO:0000313" key="5">
    <source>
        <dbReference type="Proteomes" id="UP001431572"/>
    </source>
</evidence>
<evidence type="ECO:0000313" key="3">
    <source>
        <dbReference type="EMBL" id="WJW65748.1"/>
    </source>
</evidence>
<reference evidence="3" key="2">
    <citation type="journal article" date="2024" name="Nature">
        <title>Anoxygenic phototroph of the Chloroflexota uses a type I reaction centre.</title>
        <authorList>
            <person name="Tsuji J.M."/>
            <person name="Shaw N.A."/>
            <person name="Nagashima S."/>
            <person name="Venkiteswaran J.J."/>
            <person name="Schiff S.L."/>
            <person name="Watanabe T."/>
            <person name="Fukui M."/>
            <person name="Hanada S."/>
            <person name="Tank M."/>
            <person name="Neufeld J.D."/>
        </authorList>
    </citation>
    <scope>NUCLEOTIDE SEQUENCE</scope>
    <source>
        <strain evidence="3">L227-S17</strain>
    </source>
</reference>
<dbReference type="RefSeq" id="WP_341467633.1">
    <property type="nucleotide sequence ID" value="NZ_CP128399.1"/>
</dbReference>
<dbReference type="InterPro" id="IPR051840">
    <property type="entry name" value="NifX/NifY_domain"/>
</dbReference>
<evidence type="ECO:0000313" key="2">
    <source>
        <dbReference type="EMBL" id="NWJ46377.1"/>
    </source>
</evidence>
<dbReference type="EMBL" id="JACATZ010000001">
    <property type="protein sequence ID" value="NWJ46377.1"/>
    <property type="molecule type" value="Genomic_DNA"/>
</dbReference>
<sequence length="138" mass="15081">MKIAAVSNNGNSISAHFGKARYFVVLTLEEGKIIKREVIDRETIDETPSLSATSGNSGRVLNVINRQENKSPTGEVKRHNIESIAGCEVVLSRGMGSGMLQRLEQANIRAILTDVMSIDEAVEAYLEGKLSHHPDLVH</sequence>
<dbReference type="InterPro" id="IPR036105">
    <property type="entry name" value="DiNase_FeMo-co_biosyn_sf"/>
</dbReference>
<evidence type="ECO:0000313" key="4">
    <source>
        <dbReference type="Proteomes" id="UP000521676"/>
    </source>
</evidence>
<dbReference type="SUPFAM" id="SSF53146">
    <property type="entry name" value="Nitrogenase accessory factor-like"/>
    <property type="match status" value="1"/>
</dbReference>
<dbReference type="Pfam" id="PF02579">
    <property type="entry name" value="Nitro_FeMo-Co"/>
    <property type="match status" value="1"/>
</dbReference>
<gene>
    <name evidence="2" type="ORF">HXX08_10910</name>
    <name evidence="3" type="ORF">OZ401_001526</name>
</gene>
<keyword evidence="5" id="KW-1185">Reference proteome</keyword>
<dbReference type="AlphaFoldDB" id="A0A8T7LZD4"/>
<dbReference type="EMBL" id="CP128399">
    <property type="protein sequence ID" value="WJW65748.1"/>
    <property type="molecule type" value="Genomic_DNA"/>
</dbReference>
<proteinExistence type="predicted"/>
<dbReference type="PANTHER" id="PTHR33937">
    <property type="entry name" value="IRON-MOLYBDENUM PROTEIN-RELATED-RELATED"/>
    <property type="match status" value="1"/>
</dbReference>
<evidence type="ECO:0000259" key="1">
    <source>
        <dbReference type="Pfam" id="PF02579"/>
    </source>
</evidence>
<dbReference type="InterPro" id="IPR003731">
    <property type="entry name" value="Di-Nase_FeMo-co_biosynth"/>
</dbReference>
<dbReference type="Proteomes" id="UP001431572">
    <property type="component" value="Chromosome 1"/>
</dbReference>
<feature type="domain" description="Dinitrogenase iron-molybdenum cofactor biosynthesis" evidence="1">
    <location>
        <begin position="10"/>
        <end position="126"/>
    </location>
</feature>
<dbReference type="PANTHER" id="PTHR33937:SF2">
    <property type="entry name" value="DINITROGENASE IRON-MOLYBDENUM COFACTOR BIOSYNTHESIS DOMAIN-CONTAINING PROTEIN"/>
    <property type="match status" value="1"/>
</dbReference>
<dbReference type="Proteomes" id="UP000521676">
    <property type="component" value="Unassembled WGS sequence"/>
</dbReference>
<dbReference type="Gene3D" id="3.30.420.130">
    <property type="entry name" value="Dinitrogenase iron-molybdenum cofactor biosynthesis domain"/>
    <property type="match status" value="1"/>
</dbReference>
<protein>
    <recommendedName>
        <fullName evidence="1">Dinitrogenase iron-molybdenum cofactor biosynthesis domain-containing protein</fullName>
    </recommendedName>
</protein>